<proteinExistence type="predicted"/>
<accession>A0A9X4AE38</accession>
<dbReference type="PANTHER" id="PTHR23044:SF61">
    <property type="entry name" value="3'-5' EXORIBONUCLEASE 1-RELATED"/>
    <property type="match status" value="1"/>
</dbReference>
<keyword evidence="2" id="KW-0378">Hydrolase</keyword>
<evidence type="ECO:0000313" key="6">
    <source>
        <dbReference type="Proteomes" id="UP001145069"/>
    </source>
</evidence>
<keyword evidence="3 5" id="KW-0269">Exonuclease</keyword>
<evidence type="ECO:0000256" key="1">
    <source>
        <dbReference type="ARBA" id="ARBA00022722"/>
    </source>
</evidence>
<keyword evidence="1" id="KW-0540">Nuclease</keyword>
<organism evidence="5 6">
    <name type="scientific">Aquibacillus salsiterrae</name>
    <dbReference type="NCBI Taxonomy" id="2950439"/>
    <lineage>
        <taxon>Bacteria</taxon>
        <taxon>Bacillati</taxon>
        <taxon>Bacillota</taxon>
        <taxon>Bacilli</taxon>
        <taxon>Bacillales</taxon>
        <taxon>Bacillaceae</taxon>
        <taxon>Aquibacillus</taxon>
    </lineage>
</organism>
<sequence length="308" mass="36159">MAELKYFIFFDFEMLCSNRGMAFEEMEAIRLGAVKYHIDSGKIDYFDKYIKPTQQKPLSKFCKKLTSISDEDIRNAPNFNEVFSSFLTWVGGVKKSRFFSWSNSDLLRLKCDSHLHRISASLITKIESRYVDFQAVFTKRVSKDNLSVNNALKLYGLSFIGHQHNPMYDAYNTLRIFLSFHHDPLQSDLIMLDRFIFGEMFERIDEVNPLVIAKMNKDVHTFLVNLEDIYKMKHVDKLLKQTKRLVSKYENILINRSGLFSKEVTEKVQLLKEFYADLCHSYKEHVKHSSKVMMLDEHIVTPMKQIAS</sequence>
<reference evidence="5" key="1">
    <citation type="submission" date="2022-06" db="EMBL/GenBank/DDBJ databases">
        <title>Aquibacillus sp. a new bacterium isolated from soil saline samples.</title>
        <authorList>
            <person name="Galisteo C."/>
            <person name="De La Haba R."/>
            <person name="Sanchez-Porro C."/>
            <person name="Ventosa A."/>
        </authorList>
    </citation>
    <scope>NUCLEOTIDE SEQUENCE</scope>
    <source>
        <strain evidence="5">3ASR75-54</strain>
    </source>
</reference>
<dbReference type="GO" id="GO:0003676">
    <property type="term" value="F:nucleic acid binding"/>
    <property type="evidence" value="ECO:0007669"/>
    <property type="project" value="InterPro"/>
</dbReference>
<evidence type="ECO:0000259" key="4">
    <source>
        <dbReference type="SMART" id="SM00479"/>
    </source>
</evidence>
<evidence type="ECO:0000256" key="2">
    <source>
        <dbReference type="ARBA" id="ARBA00022801"/>
    </source>
</evidence>
<dbReference type="Proteomes" id="UP001145069">
    <property type="component" value="Unassembled WGS sequence"/>
</dbReference>
<keyword evidence="6" id="KW-1185">Reference proteome</keyword>
<dbReference type="Pfam" id="PF00929">
    <property type="entry name" value="RNase_T"/>
    <property type="match status" value="1"/>
</dbReference>
<dbReference type="EMBL" id="JAMQKC010000003">
    <property type="protein sequence ID" value="MDC3416246.1"/>
    <property type="molecule type" value="Genomic_DNA"/>
</dbReference>
<protein>
    <submittedName>
        <fullName evidence="5">Exonuclease domain-containing protein</fullName>
    </submittedName>
</protein>
<evidence type="ECO:0000313" key="5">
    <source>
        <dbReference type="EMBL" id="MDC3416246.1"/>
    </source>
</evidence>
<dbReference type="SMART" id="SM00479">
    <property type="entry name" value="EXOIII"/>
    <property type="match status" value="1"/>
</dbReference>
<gene>
    <name evidence="5" type="ORF">NC799_04900</name>
</gene>
<dbReference type="PANTHER" id="PTHR23044">
    <property type="entry name" value="3'-5' EXONUCLEASE ERI1-RELATED"/>
    <property type="match status" value="1"/>
</dbReference>
<dbReference type="InterPro" id="IPR051274">
    <property type="entry name" value="3-5_Exoribonuclease"/>
</dbReference>
<dbReference type="RefSeq" id="WP_272445254.1">
    <property type="nucleotide sequence ID" value="NZ_JAMQKC010000003.1"/>
</dbReference>
<dbReference type="Gene3D" id="3.30.420.10">
    <property type="entry name" value="Ribonuclease H-like superfamily/Ribonuclease H"/>
    <property type="match status" value="1"/>
</dbReference>
<name>A0A9X4AE38_9BACI</name>
<dbReference type="CDD" id="cd06133">
    <property type="entry name" value="ERI-1_3'hExo_like"/>
    <property type="match status" value="1"/>
</dbReference>
<dbReference type="SUPFAM" id="SSF53098">
    <property type="entry name" value="Ribonuclease H-like"/>
    <property type="match status" value="1"/>
</dbReference>
<comment type="caution">
    <text evidence="5">The sequence shown here is derived from an EMBL/GenBank/DDBJ whole genome shotgun (WGS) entry which is preliminary data.</text>
</comment>
<feature type="domain" description="Exonuclease" evidence="4">
    <location>
        <begin position="6"/>
        <end position="186"/>
    </location>
</feature>
<dbReference type="InterPro" id="IPR036397">
    <property type="entry name" value="RNaseH_sf"/>
</dbReference>
<evidence type="ECO:0000256" key="3">
    <source>
        <dbReference type="ARBA" id="ARBA00022839"/>
    </source>
</evidence>
<dbReference type="InterPro" id="IPR012337">
    <property type="entry name" value="RNaseH-like_sf"/>
</dbReference>
<dbReference type="AlphaFoldDB" id="A0A9X4AE38"/>
<dbReference type="GO" id="GO:0000175">
    <property type="term" value="F:3'-5'-RNA exonuclease activity"/>
    <property type="evidence" value="ECO:0007669"/>
    <property type="project" value="InterPro"/>
</dbReference>
<dbReference type="InterPro" id="IPR013520">
    <property type="entry name" value="Ribonucl_H"/>
</dbReference>
<dbReference type="InterPro" id="IPR047201">
    <property type="entry name" value="ERI-1_3'hExo-like"/>
</dbReference>